<dbReference type="Proteomes" id="UP001194696">
    <property type="component" value="Unassembled WGS sequence"/>
</dbReference>
<keyword evidence="1" id="KW-0472">Membrane</keyword>
<gene>
    <name evidence="2" type="ORF">BGZ96_009847</name>
</gene>
<evidence type="ECO:0000313" key="3">
    <source>
        <dbReference type="Proteomes" id="UP001194696"/>
    </source>
</evidence>
<comment type="caution">
    <text evidence="2">The sequence shown here is derived from an EMBL/GenBank/DDBJ whole genome shotgun (WGS) entry which is preliminary data.</text>
</comment>
<evidence type="ECO:0000313" key="2">
    <source>
        <dbReference type="EMBL" id="KAG0285995.1"/>
    </source>
</evidence>
<keyword evidence="3" id="KW-1185">Reference proteome</keyword>
<sequence>MTATSSIRTFITREWPRMAVVAVAIYKTLTPLQALYACLTDYRISFELSEDSLLWLVGSLKRSRSMIRTAMISWWAQFLAVLATNANIFLQLMLIRRVMDKSRTEGATTADLREWEAHIDRLDEPWMQKWLPVYLTTLSQGFVLWMLRRQLQGKLERNPLERSAKATARLIEGVIKS</sequence>
<accession>A0ABQ7JVM0</accession>
<keyword evidence="1" id="KW-1133">Transmembrane helix</keyword>
<evidence type="ECO:0000256" key="1">
    <source>
        <dbReference type="SAM" id="Phobius"/>
    </source>
</evidence>
<organism evidence="2 3">
    <name type="scientific">Linnemannia gamsii</name>
    <dbReference type="NCBI Taxonomy" id="64522"/>
    <lineage>
        <taxon>Eukaryota</taxon>
        <taxon>Fungi</taxon>
        <taxon>Fungi incertae sedis</taxon>
        <taxon>Mucoromycota</taxon>
        <taxon>Mortierellomycotina</taxon>
        <taxon>Mortierellomycetes</taxon>
        <taxon>Mortierellales</taxon>
        <taxon>Mortierellaceae</taxon>
        <taxon>Linnemannia</taxon>
    </lineage>
</organism>
<feature type="transmembrane region" description="Helical" evidence="1">
    <location>
        <begin position="72"/>
        <end position="95"/>
    </location>
</feature>
<dbReference type="EMBL" id="JAAAIM010000611">
    <property type="protein sequence ID" value="KAG0285995.1"/>
    <property type="molecule type" value="Genomic_DNA"/>
</dbReference>
<reference evidence="2 3" key="1">
    <citation type="journal article" date="2020" name="Fungal Divers.">
        <title>Resolving the Mortierellaceae phylogeny through synthesis of multi-gene phylogenetics and phylogenomics.</title>
        <authorList>
            <person name="Vandepol N."/>
            <person name="Liber J."/>
            <person name="Desiro A."/>
            <person name="Na H."/>
            <person name="Kennedy M."/>
            <person name="Barry K."/>
            <person name="Grigoriev I.V."/>
            <person name="Miller A.N."/>
            <person name="O'Donnell K."/>
            <person name="Stajich J.E."/>
            <person name="Bonito G."/>
        </authorList>
    </citation>
    <scope>NUCLEOTIDE SEQUENCE [LARGE SCALE GENOMIC DNA]</scope>
    <source>
        <strain evidence="2 3">AD045</strain>
    </source>
</reference>
<proteinExistence type="predicted"/>
<protein>
    <submittedName>
        <fullName evidence="2">Uncharacterized protein</fullName>
    </submittedName>
</protein>
<keyword evidence="1" id="KW-0812">Transmembrane</keyword>
<name>A0ABQ7JVM0_9FUNG</name>
<feature type="transmembrane region" description="Helical" evidence="1">
    <location>
        <begin position="130"/>
        <end position="147"/>
    </location>
</feature>